<reference evidence="14" key="1">
    <citation type="submission" date="2020-05" db="EMBL/GenBank/DDBJ databases">
        <authorList>
            <person name="Chiriac C."/>
            <person name="Salcher M."/>
            <person name="Ghai R."/>
            <person name="Kavagutti S V."/>
        </authorList>
    </citation>
    <scope>NUCLEOTIDE SEQUENCE</scope>
</reference>
<keyword evidence="9" id="KW-0460">Magnesium</keyword>
<dbReference type="AlphaFoldDB" id="A0A6J6IPG7"/>
<sequence>MPSGRGLTAAQRIRRTIAQTLANSGHIEVLAYPFVGTSELDDLLVPADDERRQLVELANPISDEQSYMRTTMLPGLLQILKRNLGRGNDDNMLFEVGATYRWPAGHHLARGADVVRPSVTSRPSADEQSALQASLPIQQRHLAIVMTGQRERSGWWGKGRAATWEDAIQSARMVAQAAKVDLVISAGQQAPWHPGRCAQLSLADGTVVGFAGELHPRVCETLGIPARTCAVELDLDAVVSAHVAITRAPAVSGFPVAKEDIALVVDDAVSSTVLENTLREAAGPLLESIRLFDVYRGPQIGADKQSLAFALRFRASDRTLSDGEVAQARQAAVEAAASAHGAVLRS</sequence>
<comment type="cofactor">
    <cofactor evidence="1">
        <name>Mg(2+)</name>
        <dbReference type="ChEBI" id="CHEBI:18420"/>
    </cofactor>
</comment>
<dbReference type="Gene3D" id="3.30.930.10">
    <property type="entry name" value="Bira Bifunctional Protein, Domain 2"/>
    <property type="match status" value="1"/>
</dbReference>
<feature type="domain" description="FDX-ACB" evidence="13">
    <location>
        <begin position="252"/>
        <end position="345"/>
    </location>
</feature>
<dbReference type="SUPFAM" id="SSF55681">
    <property type="entry name" value="Class II aaRS and biotin synthetases"/>
    <property type="match status" value="1"/>
</dbReference>
<evidence type="ECO:0000256" key="12">
    <source>
        <dbReference type="ARBA" id="ARBA00023146"/>
    </source>
</evidence>
<organism evidence="14">
    <name type="scientific">freshwater metagenome</name>
    <dbReference type="NCBI Taxonomy" id="449393"/>
    <lineage>
        <taxon>unclassified sequences</taxon>
        <taxon>metagenomes</taxon>
        <taxon>ecological metagenomes</taxon>
    </lineage>
</organism>
<dbReference type="FunFam" id="3.30.930.10:FF:000130">
    <property type="entry name" value="Phenylalanine--tRNA ligase beta subunit"/>
    <property type="match status" value="1"/>
</dbReference>
<evidence type="ECO:0000256" key="5">
    <source>
        <dbReference type="ARBA" id="ARBA00022598"/>
    </source>
</evidence>
<protein>
    <submittedName>
        <fullName evidence="14">Unannotated protein</fullName>
    </submittedName>
</protein>
<dbReference type="InterPro" id="IPR045864">
    <property type="entry name" value="aa-tRNA-synth_II/BPL/LPL"/>
</dbReference>
<evidence type="ECO:0000256" key="2">
    <source>
        <dbReference type="ARBA" id="ARBA00004496"/>
    </source>
</evidence>
<evidence type="ECO:0000313" key="14">
    <source>
        <dbReference type="EMBL" id="CAB4626492.1"/>
    </source>
</evidence>
<evidence type="ECO:0000256" key="8">
    <source>
        <dbReference type="ARBA" id="ARBA00022840"/>
    </source>
</evidence>
<dbReference type="SUPFAM" id="SSF54991">
    <property type="entry name" value="Anticodon-binding domain of PheRS"/>
    <property type="match status" value="1"/>
</dbReference>
<keyword evidence="6" id="KW-0479">Metal-binding</keyword>
<dbReference type="GO" id="GO:0046872">
    <property type="term" value="F:metal ion binding"/>
    <property type="evidence" value="ECO:0007669"/>
    <property type="project" value="UniProtKB-KW"/>
</dbReference>
<gene>
    <name evidence="14" type="ORF">UFOPK1939_00964</name>
</gene>
<dbReference type="GO" id="GO:0009328">
    <property type="term" value="C:phenylalanine-tRNA ligase complex"/>
    <property type="evidence" value="ECO:0007669"/>
    <property type="project" value="TreeGrafter"/>
</dbReference>
<evidence type="ECO:0000256" key="11">
    <source>
        <dbReference type="ARBA" id="ARBA00022917"/>
    </source>
</evidence>
<dbReference type="SMART" id="SM00896">
    <property type="entry name" value="FDX-ACB"/>
    <property type="match status" value="1"/>
</dbReference>
<evidence type="ECO:0000256" key="6">
    <source>
        <dbReference type="ARBA" id="ARBA00022723"/>
    </source>
</evidence>
<evidence type="ECO:0000259" key="13">
    <source>
        <dbReference type="PROSITE" id="PS51447"/>
    </source>
</evidence>
<dbReference type="Pfam" id="PF17759">
    <property type="entry name" value="tRNA_synthFbeta"/>
    <property type="match status" value="1"/>
</dbReference>
<accession>A0A6J6IPG7</accession>
<dbReference type="GO" id="GO:0005524">
    <property type="term" value="F:ATP binding"/>
    <property type="evidence" value="ECO:0007669"/>
    <property type="project" value="UniProtKB-KW"/>
</dbReference>
<dbReference type="GO" id="GO:0004826">
    <property type="term" value="F:phenylalanine-tRNA ligase activity"/>
    <property type="evidence" value="ECO:0007669"/>
    <property type="project" value="InterPro"/>
</dbReference>
<keyword evidence="12" id="KW-0030">Aminoacyl-tRNA synthetase</keyword>
<dbReference type="GO" id="GO:0006432">
    <property type="term" value="P:phenylalanyl-tRNA aminoacylation"/>
    <property type="evidence" value="ECO:0007669"/>
    <property type="project" value="InterPro"/>
</dbReference>
<evidence type="ECO:0000256" key="10">
    <source>
        <dbReference type="ARBA" id="ARBA00022884"/>
    </source>
</evidence>
<dbReference type="InterPro" id="IPR036690">
    <property type="entry name" value="Fdx_antiC-bd_sf"/>
</dbReference>
<keyword evidence="11" id="KW-0648">Protein biosynthesis</keyword>
<keyword evidence="7" id="KW-0547">Nucleotide-binding</keyword>
<keyword evidence="4" id="KW-0820">tRNA-binding</keyword>
<evidence type="ECO:0000256" key="3">
    <source>
        <dbReference type="ARBA" id="ARBA00022490"/>
    </source>
</evidence>
<keyword evidence="10" id="KW-0694">RNA-binding</keyword>
<dbReference type="Gene3D" id="3.30.70.380">
    <property type="entry name" value="Ferrodoxin-fold anticodon-binding domain"/>
    <property type="match status" value="1"/>
</dbReference>
<dbReference type="GO" id="GO:0000049">
    <property type="term" value="F:tRNA binding"/>
    <property type="evidence" value="ECO:0007669"/>
    <property type="project" value="UniProtKB-KW"/>
</dbReference>
<keyword evidence="3" id="KW-0963">Cytoplasm</keyword>
<dbReference type="PANTHER" id="PTHR10947">
    <property type="entry name" value="PHENYLALANYL-TRNA SYNTHETASE BETA CHAIN AND LEUCINE-RICH REPEAT-CONTAINING PROTEIN 47"/>
    <property type="match status" value="1"/>
</dbReference>
<dbReference type="InterPro" id="IPR041616">
    <property type="entry name" value="PheRS_beta_core"/>
</dbReference>
<dbReference type="CDD" id="cd00769">
    <property type="entry name" value="PheRS_beta_core"/>
    <property type="match status" value="1"/>
</dbReference>
<name>A0A6J6IPG7_9ZZZZ</name>
<dbReference type="InterPro" id="IPR045060">
    <property type="entry name" value="Phe-tRNA-ligase_IIc_bsu"/>
</dbReference>
<dbReference type="PROSITE" id="PS51447">
    <property type="entry name" value="FDX_ACB"/>
    <property type="match status" value="1"/>
</dbReference>
<evidence type="ECO:0000256" key="1">
    <source>
        <dbReference type="ARBA" id="ARBA00001946"/>
    </source>
</evidence>
<dbReference type="FunFam" id="3.30.70.380:FF:000001">
    <property type="entry name" value="Phenylalanine--tRNA ligase beta subunit"/>
    <property type="match status" value="1"/>
</dbReference>
<keyword evidence="5" id="KW-0436">Ligase</keyword>
<dbReference type="InterPro" id="IPR005121">
    <property type="entry name" value="Fdx_antiC-bd"/>
</dbReference>
<evidence type="ECO:0000256" key="9">
    <source>
        <dbReference type="ARBA" id="ARBA00022842"/>
    </source>
</evidence>
<evidence type="ECO:0000256" key="7">
    <source>
        <dbReference type="ARBA" id="ARBA00022741"/>
    </source>
</evidence>
<proteinExistence type="predicted"/>
<comment type="subcellular location">
    <subcellularLocation>
        <location evidence="2">Cytoplasm</location>
    </subcellularLocation>
</comment>
<dbReference type="EMBL" id="CAEZVF010000160">
    <property type="protein sequence ID" value="CAB4626492.1"/>
    <property type="molecule type" value="Genomic_DNA"/>
</dbReference>
<dbReference type="Pfam" id="PF03147">
    <property type="entry name" value="FDX-ACB"/>
    <property type="match status" value="1"/>
</dbReference>
<dbReference type="PANTHER" id="PTHR10947:SF0">
    <property type="entry name" value="PHENYLALANINE--TRNA LIGASE BETA SUBUNIT"/>
    <property type="match status" value="1"/>
</dbReference>
<evidence type="ECO:0000256" key="4">
    <source>
        <dbReference type="ARBA" id="ARBA00022555"/>
    </source>
</evidence>
<keyword evidence="8" id="KW-0067">ATP-binding</keyword>